<dbReference type="EMBL" id="APRL01000013">
    <property type="protein sequence ID" value="ENW92190.1"/>
    <property type="molecule type" value="Genomic_DNA"/>
</dbReference>
<evidence type="ECO:0000313" key="9">
    <source>
        <dbReference type="Proteomes" id="UP000013261"/>
    </source>
</evidence>
<dbReference type="PANTHER" id="PTHR38107">
    <property type="match status" value="1"/>
</dbReference>
<dbReference type="HAMAP" id="MF_04110">
    <property type="entry name" value="ENDOLYSIN_T4"/>
    <property type="match status" value="1"/>
</dbReference>
<keyword evidence="3 7" id="KW-0081">Bacteriolytic enzyme</keyword>
<keyword evidence="9" id="KW-1185">Reference proteome</keyword>
<keyword evidence="4 7" id="KW-0378">Hydrolase</keyword>
<dbReference type="SUPFAM" id="SSF53955">
    <property type="entry name" value="Lysozyme-like"/>
    <property type="match status" value="1"/>
</dbReference>
<dbReference type="PATRIC" id="fig|1217703.3.peg.2063"/>
<comment type="similarity">
    <text evidence="7">Belongs to the glycosyl hydrolase 24 family.</text>
</comment>
<dbReference type="InterPro" id="IPR033907">
    <property type="entry name" value="Endolysin_autolysin"/>
</dbReference>
<dbReference type="GO" id="GO:0031640">
    <property type="term" value="P:killing of cells of another organism"/>
    <property type="evidence" value="ECO:0007669"/>
    <property type="project" value="UniProtKB-KW"/>
</dbReference>
<dbReference type="PANTHER" id="PTHR38107:SF3">
    <property type="entry name" value="LYSOZYME RRRD-RELATED"/>
    <property type="match status" value="1"/>
</dbReference>
<keyword evidence="2 7" id="KW-0929">Antimicrobial</keyword>
<dbReference type="eggNOG" id="COG3772">
    <property type="taxonomic scope" value="Bacteria"/>
</dbReference>
<dbReference type="RefSeq" id="WP_005188679.1">
    <property type="nucleotide sequence ID" value="NZ_KB850050.1"/>
</dbReference>
<dbReference type="GO" id="GO:0016998">
    <property type="term" value="P:cell wall macromolecule catabolic process"/>
    <property type="evidence" value="ECO:0007669"/>
    <property type="project" value="InterPro"/>
</dbReference>
<dbReference type="InterPro" id="IPR051018">
    <property type="entry name" value="Bacteriophage_GH24"/>
</dbReference>
<dbReference type="Proteomes" id="UP000013261">
    <property type="component" value="Unassembled WGS sequence"/>
</dbReference>
<evidence type="ECO:0000256" key="1">
    <source>
        <dbReference type="ARBA" id="ARBA00000632"/>
    </source>
</evidence>
<proteinExistence type="inferred from homology"/>
<dbReference type="Gene3D" id="1.10.530.40">
    <property type="match status" value="1"/>
</dbReference>
<evidence type="ECO:0000256" key="4">
    <source>
        <dbReference type="ARBA" id="ARBA00022801"/>
    </source>
</evidence>
<reference evidence="8 9" key="1">
    <citation type="submission" date="2013-02" db="EMBL/GenBank/DDBJ databases">
        <title>The Genome Sequence of Acinetobacter sp. ANC 4105.</title>
        <authorList>
            <consortium name="The Broad Institute Genome Sequencing Platform"/>
            <consortium name="The Broad Institute Genome Sequencing Center for Infectious Disease"/>
            <person name="Cerqueira G."/>
            <person name="Feldgarden M."/>
            <person name="Courvalin P."/>
            <person name="Perichon B."/>
            <person name="Grillot-Courvalin C."/>
            <person name="Clermont D."/>
            <person name="Rocha E."/>
            <person name="Yoon E.-J."/>
            <person name="Nemec A."/>
            <person name="Walker B."/>
            <person name="Young S.K."/>
            <person name="Zeng Q."/>
            <person name="Gargeya S."/>
            <person name="Fitzgerald M."/>
            <person name="Haas B."/>
            <person name="Abouelleil A."/>
            <person name="Alvarado L."/>
            <person name="Arachchi H.M."/>
            <person name="Berlin A.M."/>
            <person name="Chapman S.B."/>
            <person name="Dewar J."/>
            <person name="Goldberg J."/>
            <person name="Griggs A."/>
            <person name="Gujja S."/>
            <person name="Hansen M."/>
            <person name="Howarth C."/>
            <person name="Imamovic A."/>
            <person name="Larimer J."/>
            <person name="McCowan C."/>
            <person name="Murphy C."/>
            <person name="Neiman D."/>
            <person name="Pearson M."/>
            <person name="Priest M."/>
            <person name="Roberts A."/>
            <person name="Saif S."/>
            <person name="Shea T."/>
            <person name="Sisk P."/>
            <person name="Sykes S."/>
            <person name="Wortman J."/>
            <person name="Nusbaum C."/>
            <person name="Birren B."/>
        </authorList>
    </citation>
    <scope>NUCLEOTIDE SEQUENCE [LARGE SCALE GENOMIC DNA]</scope>
    <source>
        <strain evidence="8 9">ANC 4105</strain>
    </source>
</reference>
<evidence type="ECO:0000256" key="7">
    <source>
        <dbReference type="RuleBase" id="RU003788"/>
    </source>
</evidence>
<dbReference type="AlphaFoldDB" id="N9MG38"/>
<dbReference type="Pfam" id="PF00959">
    <property type="entry name" value="Phage_lysozyme"/>
    <property type="match status" value="1"/>
</dbReference>
<dbReference type="InterPro" id="IPR034690">
    <property type="entry name" value="Endolysin_T4_type"/>
</dbReference>
<evidence type="ECO:0000256" key="6">
    <source>
        <dbReference type="ARBA" id="ARBA00023295"/>
    </source>
</evidence>
<dbReference type="OrthoDB" id="8141296at2"/>
<keyword evidence="5" id="KW-1035">Host cytoplasm</keyword>
<dbReference type="EC" id="3.2.1.17" evidence="7"/>
<name>N9MG38_9GAMM</name>
<comment type="caution">
    <text evidence="8">The sequence shown here is derived from an EMBL/GenBank/DDBJ whole genome shotgun (WGS) entry which is preliminary data.</text>
</comment>
<protein>
    <recommendedName>
        <fullName evidence="7">Lysozyme</fullName>
        <ecNumber evidence="7">3.2.1.17</ecNumber>
    </recommendedName>
</protein>
<evidence type="ECO:0000256" key="2">
    <source>
        <dbReference type="ARBA" id="ARBA00022529"/>
    </source>
</evidence>
<evidence type="ECO:0000256" key="5">
    <source>
        <dbReference type="ARBA" id="ARBA00023200"/>
    </source>
</evidence>
<evidence type="ECO:0000256" key="3">
    <source>
        <dbReference type="ARBA" id="ARBA00022638"/>
    </source>
</evidence>
<dbReference type="InterPro" id="IPR002196">
    <property type="entry name" value="Glyco_hydro_24"/>
</dbReference>
<dbReference type="HOGENOM" id="CLU_091641_3_1_6"/>
<comment type="catalytic activity">
    <reaction evidence="1 7">
        <text>Hydrolysis of (1-&gt;4)-beta-linkages between N-acetylmuramic acid and N-acetyl-D-glucosamine residues in a peptidoglycan and between N-acetyl-D-glucosamine residues in chitodextrins.</text>
        <dbReference type="EC" id="3.2.1.17"/>
    </reaction>
</comment>
<evidence type="ECO:0000313" key="8">
    <source>
        <dbReference type="EMBL" id="ENW92190.1"/>
    </source>
</evidence>
<dbReference type="GO" id="GO:0042742">
    <property type="term" value="P:defense response to bacterium"/>
    <property type="evidence" value="ECO:0007669"/>
    <property type="project" value="UniProtKB-KW"/>
</dbReference>
<keyword evidence="6 7" id="KW-0326">Glycosidase</keyword>
<dbReference type="GO" id="GO:0003796">
    <property type="term" value="F:lysozyme activity"/>
    <property type="evidence" value="ECO:0007669"/>
    <property type="project" value="UniProtKB-EC"/>
</dbReference>
<gene>
    <name evidence="8" type="ORF">F904_02128</name>
</gene>
<dbReference type="InterPro" id="IPR023347">
    <property type="entry name" value="Lysozyme_dom_sf"/>
</dbReference>
<organism evidence="8 9">
    <name type="scientific">Acinetobacter dispersus</name>
    <dbReference type="NCBI Taxonomy" id="70348"/>
    <lineage>
        <taxon>Bacteria</taxon>
        <taxon>Pseudomonadati</taxon>
        <taxon>Pseudomonadota</taxon>
        <taxon>Gammaproteobacteria</taxon>
        <taxon>Moraxellales</taxon>
        <taxon>Moraxellaceae</taxon>
        <taxon>Acinetobacter</taxon>
    </lineage>
</organism>
<dbReference type="CDD" id="cd00737">
    <property type="entry name" value="lyz_endolysin_autolysin"/>
    <property type="match status" value="1"/>
</dbReference>
<dbReference type="InterPro" id="IPR023346">
    <property type="entry name" value="Lysozyme-like_dom_sf"/>
</dbReference>
<accession>N9MG38</accession>
<sequence length="194" mass="21595">MKALFDCLRKIAVGRLIRTKKYANNELSNIATASDSVETLGVAVDSTMTISVDGIHLITSFEDLKLQSYDDGVGVWTIGFGTTVYPNGIRVKKGDCCTLEQAKSFFQHDLRRFQSTVNHAVIVPLSQNQFDALVSLTYNIGPTAFKNSTLLKKLNTNDYVGAADQFLVWNKGGGKTLKGLVRRRELERDLFLKR</sequence>
<dbReference type="GO" id="GO:0009253">
    <property type="term" value="P:peptidoglycan catabolic process"/>
    <property type="evidence" value="ECO:0007669"/>
    <property type="project" value="InterPro"/>
</dbReference>